<reference evidence="2 3" key="1">
    <citation type="submission" date="2018-03" db="EMBL/GenBank/DDBJ databases">
        <title>Genomic Encyclopedia of Type Strains, Phase III (KMG-III): the genomes of soil and plant-associated and newly described type strains.</title>
        <authorList>
            <person name="Whitman W."/>
        </authorList>
    </citation>
    <scope>NUCLEOTIDE SEQUENCE [LARGE SCALE GENOMIC DNA]</scope>
    <source>
        <strain evidence="2 3">CGMCC 4.7097</strain>
    </source>
</reference>
<feature type="compositionally biased region" description="Basic and acidic residues" evidence="1">
    <location>
        <begin position="36"/>
        <end position="54"/>
    </location>
</feature>
<accession>A0A2P8I9U0</accession>
<dbReference type="AlphaFoldDB" id="A0A2P8I9U0"/>
<comment type="caution">
    <text evidence="2">The sequence shown here is derived from an EMBL/GenBank/DDBJ whole genome shotgun (WGS) entry which is preliminary data.</text>
</comment>
<evidence type="ECO:0000313" key="3">
    <source>
        <dbReference type="Proteomes" id="UP000241118"/>
    </source>
</evidence>
<gene>
    <name evidence="2" type="ORF">B0I31_105176</name>
</gene>
<evidence type="ECO:0000313" key="2">
    <source>
        <dbReference type="EMBL" id="PSL55217.1"/>
    </source>
</evidence>
<sequence>MADPCGTRFEASFGQVFPQGALMVGEVTPDMEYMSAEDKGRGRQAKQRVDERTGKRQWKVVVTDPSAEKERDASVTVTILADVQPVPPQAVQVMPGVKVRPVAFEGLTVEPPVMGGRYKYQGFTIRATGSCRRRWALLRSVRRSPRASRRRLEVVRPSREAVARWNLAYAEQTEALFAASGSDGRLPVLRLADGYAAVAWAWRVLAADLGVPLWARHACAVAAEEFDRRARIERARVNPDEDGT</sequence>
<dbReference type="EMBL" id="PYAX01000005">
    <property type="protein sequence ID" value="PSL55217.1"/>
    <property type="molecule type" value="Genomic_DNA"/>
</dbReference>
<proteinExistence type="predicted"/>
<organism evidence="2 3">
    <name type="scientific">Saccharothrix carnea</name>
    <dbReference type="NCBI Taxonomy" id="1280637"/>
    <lineage>
        <taxon>Bacteria</taxon>
        <taxon>Bacillati</taxon>
        <taxon>Actinomycetota</taxon>
        <taxon>Actinomycetes</taxon>
        <taxon>Pseudonocardiales</taxon>
        <taxon>Pseudonocardiaceae</taxon>
        <taxon>Saccharothrix</taxon>
    </lineage>
</organism>
<protein>
    <submittedName>
        <fullName evidence="2">Uncharacterized protein</fullName>
    </submittedName>
</protein>
<feature type="region of interest" description="Disordered" evidence="1">
    <location>
        <begin position="35"/>
        <end position="54"/>
    </location>
</feature>
<dbReference type="Proteomes" id="UP000241118">
    <property type="component" value="Unassembled WGS sequence"/>
</dbReference>
<evidence type="ECO:0000256" key="1">
    <source>
        <dbReference type="SAM" id="MobiDB-lite"/>
    </source>
</evidence>
<keyword evidence="3" id="KW-1185">Reference proteome</keyword>
<name>A0A2P8I9U0_SACCR</name>